<organism evidence="2 3">
    <name type="scientific">Streptomyces amakusaensis</name>
    <dbReference type="NCBI Taxonomy" id="67271"/>
    <lineage>
        <taxon>Bacteria</taxon>
        <taxon>Bacillati</taxon>
        <taxon>Actinomycetota</taxon>
        <taxon>Actinomycetes</taxon>
        <taxon>Kitasatosporales</taxon>
        <taxon>Streptomycetaceae</taxon>
        <taxon>Streptomyces</taxon>
    </lineage>
</organism>
<keyword evidence="3" id="KW-1185">Reference proteome</keyword>
<dbReference type="EMBL" id="JBHSKP010000013">
    <property type="protein sequence ID" value="MFC5154170.1"/>
    <property type="molecule type" value="Genomic_DNA"/>
</dbReference>
<dbReference type="Pfam" id="PF19054">
    <property type="entry name" value="DUF5753"/>
    <property type="match status" value="1"/>
</dbReference>
<dbReference type="InterPro" id="IPR043917">
    <property type="entry name" value="DUF5753"/>
</dbReference>
<protein>
    <submittedName>
        <fullName evidence="2">Helix-turn-helix transcriptional regulator</fullName>
    </submittedName>
</protein>
<evidence type="ECO:0000313" key="2">
    <source>
        <dbReference type="EMBL" id="MFC5154170.1"/>
    </source>
</evidence>
<name>A0ABW0ANG2_9ACTN</name>
<dbReference type="CDD" id="cd00093">
    <property type="entry name" value="HTH_XRE"/>
    <property type="match status" value="1"/>
</dbReference>
<dbReference type="Gene3D" id="1.10.260.40">
    <property type="entry name" value="lambda repressor-like DNA-binding domains"/>
    <property type="match status" value="1"/>
</dbReference>
<accession>A0ABW0ANG2</accession>
<dbReference type="InterPro" id="IPR010982">
    <property type="entry name" value="Lambda_DNA-bd_dom_sf"/>
</dbReference>
<feature type="domain" description="DUF5753" evidence="1">
    <location>
        <begin position="112"/>
        <end position="280"/>
    </location>
</feature>
<evidence type="ECO:0000259" key="1">
    <source>
        <dbReference type="Pfam" id="PF19054"/>
    </source>
</evidence>
<dbReference type="InterPro" id="IPR001387">
    <property type="entry name" value="Cro/C1-type_HTH"/>
</dbReference>
<evidence type="ECO:0000313" key="3">
    <source>
        <dbReference type="Proteomes" id="UP001596160"/>
    </source>
</evidence>
<comment type="caution">
    <text evidence="2">The sequence shown here is derived from an EMBL/GenBank/DDBJ whole genome shotgun (WGS) entry which is preliminary data.</text>
</comment>
<gene>
    <name evidence="2" type="ORF">ACFPRH_20760</name>
</gene>
<dbReference type="Pfam" id="PF13560">
    <property type="entry name" value="HTH_31"/>
    <property type="match status" value="1"/>
</dbReference>
<dbReference type="Proteomes" id="UP001596160">
    <property type="component" value="Unassembled WGS sequence"/>
</dbReference>
<dbReference type="RefSeq" id="WP_344480085.1">
    <property type="nucleotide sequence ID" value="NZ_BAAASB010000014.1"/>
</dbReference>
<sequence length="296" mass="33071">MSQTNEPAASLPGSQIGSALKELRDSCELNLTQVVAHLQARGIKSDTGTLSRIEQGKRRVTREMAEALLDHYGAGPDKTAQVLGLLSVDTTRRRRPALWRTHSALITAMSFEPFLSLERRADHITSFQTDLIPGLLQTHGYARRLIALLRPDLAPEEVEGLATLRISRQKAFAQGDQRFRALICERALTRSVGDPTAMREQLEHLLDAADEQRHEIRILPFEPVIHPGAAGPFVVFHFDDATPDLVCVETMTHSVYFEGTTDVRAYTEVYSGLWDRALVPGHPRIGLQHMIKELRT</sequence>
<proteinExistence type="predicted"/>
<reference evidence="3" key="1">
    <citation type="journal article" date="2019" name="Int. J. Syst. Evol. Microbiol.">
        <title>The Global Catalogue of Microorganisms (GCM) 10K type strain sequencing project: providing services to taxonomists for standard genome sequencing and annotation.</title>
        <authorList>
            <consortium name="The Broad Institute Genomics Platform"/>
            <consortium name="The Broad Institute Genome Sequencing Center for Infectious Disease"/>
            <person name="Wu L."/>
            <person name="Ma J."/>
        </authorList>
    </citation>
    <scope>NUCLEOTIDE SEQUENCE [LARGE SCALE GENOMIC DNA]</scope>
    <source>
        <strain evidence="3">PCU 266</strain>
    </source>
</reference>